<dbReference type="InterPro" id="IPR036237">
    <property type="entry name" value="Xyl_isomerase-like_sf"/>
</dbReference>
<gene>
    <name evidence="2" type="ORF">CBW46_000190</name>
</gene>
<sequence length="254" mass="28341">MNQFGWCRGIQDAAMLQELGFDYIECALASLKLEDDEEYKKLLPSYLNSPIPVSAFNIFFPSDIKVVGPEVDKSRVRNYVAKAADALAKVGASVAVLGSGRSRNIPEGWEQARAENQFVDLLNWIADEFQGTGVTLAIEPLNTKESNIINSVSEGVYFAKQVNRAAIRGLADFYHMDEEKEPLNTLIENKDWLAHIHLADTGRLSPGTGQYPYDTFVANLKKAGYNGLISVECTVTDPEKQLPASLRFMREKWM</sequence>
<dbReference type="EMBL" id="NHRJ02000001">
    <property type="protein sequence ID" value="PZE22258.1"/>
    <property type="molecule type" value="Genomic_DNA"/>
</dbReference>
<protein>
    <submittedName>
        <fullName evidence="2">Sugar phosphate isomerase/epimerase</fullName>
    </submittedName>
</protein>
<reference evidence="2" key="1">
    <citation type="submission" date="2018-06" db="EMBL/GenBank/DDBJ databases">
        <title>Paenibacillus xerothermodurans sp. nov. an extremely dry heat resistant spore forming bacterium isolated from the soil of Cape Canaveral, Florida.</title>
        <authorList>
            <person name="Seuylemezian A."/>
            <person name="Kaur N."/>
            <person name="Patil P."/>
            <person name="Patil P."/>
            <person name="Mayilraj S."/>
            <person name="Vaishampayan P."/>
        </authorList>
    </citation>
    <scope>NUCLEOTIDE SEQUENCE [LARGE SCALE GENOMIC DNA]</scope>
    <source>
        <strain evidence="2">ATCC 27380</strain>
    </source>
</reference>
<dbReference type="Pfam" id="PF01261">
    <property type="entry name" value="AP_endonuc_2"/>
    <property type="match status" value="1"/>
</dbReference>
<dbReference type="AlphaFoldDB" id="A0A2W1P517"/>
<name>A0A2W1P517_PAEXE</name>
<dbReference type="Gene3D" id="3.20.20.150">
    <property type="entry name" value="Divalent-metal-dependent TIM barrel enzymes"/>
    <property type="match status" value="1"/>
</dbReference>
<comment type="caution">
    <text evidence="2">The sequence shown here is derived from an EMBL/GenBank/DDBJ whole genome shotgun (WGS) entry which is preliminary data.</text>
</comment>
<dbReference type="PANTHER" id="PTHR12110">
    <property type="entry name" value="HYDROXYPYRUVATE ISOMERASE"/>
    <property type="match status" value="1"/>
</dbReference>
<dbReference type="SUPFAM" id="SSF51658">
    <property type="entry name" value="Xylose isomerase-like"/>
    <property type="match status" value="1"/>
</dbReference>
<evidence type="ECO:0000313" key="2">
    <source>
        <dbReference type="EMBL" id="PZE22258.1"/>
    </source>
</evidence>
<dbReference type="Proteomes" id="UP000214746">
    <property type="component" value="Unassembled WGS sequence"/>
</dbReference>
<feature type="domain" description="Xylose isomerase-like TIM barrel" evidence="1">
    <location>
        <begin position="16"/>
        <end position="251"/>
    </location>
</feature>
<evidence type="ECO:0000313" key="3">
    <source>
        <dbReference type="Proteomes" id="UP000214746"/>
    </source>
</evidence>
<dbReference type="GO" id="GO:0016853">
    <property type="term" value="F:isomerase activity"/>
    <property type="evidence" value="ECO:0007669"/>
    <property type="project" value="UniProtKB-KW"/>
</dbReference>
<evidence type="ECO:0000259" key="1">
    <source>
        <dbReference type="Pfam" id="PF01261"/>
    </source>
</evidence>
<keyword evidence="3" id="KW-1185">Reference proteome</keyword>
<proteinExistence type="predicted"/>
<accession>A0A2W1P517</accession>
<organism evidence="2 3">
    <name type="scientific">Paenibacillus xerothermodurans</name>
    <dbReference type="NCBI Taxonomy" id="1977292"/>
    <lineage>
        <taxon>Bacteria</taxon>
        <taxon>Bacillati</taxon>
        <taxon>Bacillota</taxon>
        <taxon>Bacilli</taxon>
        <taxon>Bacillales</taxon>
        <taxon>Paenibacillaceae</taxon>
        <taxon>Paenibacillus</taxon>
    </lineage>
</organism>
<dbReference type="PANTHER" id="PTHR12110:SF21">
    <property type="entry name" value="XYLOSE ISOMERASE-LIKE TIM BARREL DOMAIN-CONTAINING PROTEIN"/>
    <property type="match status" value="1"/>
</dbReference>
<keyword evidence="2" id="KW-0413">Isomerase</keyword>
<dbReference type="InterPro" id="IPR013022">
    <property type="entry name" value="Xyl_isomerase-like_TIM-brl"/>
</dbReference>
<dbReference type="RefSeq" id="WP_089198029.1">
    <property type="nucleotide sequence ID" value="NZ_NHRJ02000001.1"/>
</dbReference>
<dbReference type="InterPro" id="IPR050312">
    <property type="entry name" value="IolE/XylAMocC-like"/>
</dbReference>
<dbReference type="OrthoDB" id="9814946at2"/>